<proteinExistence type="inferred from homology"/>
<keyword evidence="2" id="KW-0418">Kinase</keyword>
<dbReference type="AlphaFoldDB" id="A0AAV2VTP1"/>
<sequence>MSQQAVYKTAEALPDAYVGIDIGGTKMASALVDVSTGKILCETQMATQKQRPKKDIIADIQKLLAHHIEFASIKSIPVKGCGIAFPELVNSDGKIVSDWNFDLRSLSQSDFPVENVLFESDVRVAGLAEATLGAGKDHQSFVYVSLGTGLSYTLFNNGKPWRGKNGYAIHFASNTLTACTPDLRAVNYLPEALVSGSGLLNCWNMSHPDQRYNTLPELLTKAELSIGEERQYIKLASEVLGSLLAQMVNMLDPEAIVMGGGLGCAHNIYHMFMEVTLRDRIWAEECQNIPIYKAKFGHRSGTVGAALAIAEHMS</sequence>
<dbReference type="RefSeq" id="WP_022612660.1">
    <property type="nucleotide sequence ID" value="NZ_LK391965.1"/>
</dbReference>
<name>A0AAV2VTP1_9VIBR</name>
<dbReference type="GO" id="GO:0016301">
    <property type="term" value="F:kinase activity"/>
    <property type="evidence" value="ECO:0007669"/>
    <property type="project" value="UniProtKB-KW"/>
</dbReference>
<dbReference type="PANTHER" id="PTHR18964:SF149">
    <property type="entry name" value="BIFUNCTIONAL UDP-N-ACETYLGLUCOSAMINE 2-EPIMERASE_N-ACETYLMANNOSAMINE KINASE"/>
    <property type="match status" value="1"/>
</dbReference>
<dbReference type="CDD" id="cd23763">
    <property type="entry name" value="ASKHA_ATPase_ROK"/>
    <property type="match status" value="1"/>
</dbReference>
<dbReference type="EMBL" id="CAOF01000137">
    <property type="protein sequence ID" value="CCO48059.1"/>
    <property type="molecule type" value="Genomic_DNA"/>
</dbReference>
<dbReference type="Gene3D" id="3.30.420.40">
    <property type="match status" value="2"/>
</dbReference>
<evidence type="ECO:0000313" key="3">
    <source>
        <dbReference type="Proteomes" id="UP000018211"/>
    </source>
</evidence>
<reference evidence="2 3" key="1">
    <citation type="journal article" date="2013" name="ISME J.">
        <title>Comparative genomics of pathogenic lineages of Vibrio nigripulchritudo identifies virulence-associated traits.</title>
        <authorList>
            <person name="Goudenege D."/>
            <person name="Labreuche Y."/>
            <person name="Krin E."/>
            <person name="Ansquer D."/>
            <person name="Mangenot S."/>
            <person name="Calteau A."/>
            <person name="Medigue C."/>
            <person name="Mazel D."/>
            <person name="Polz M.F."/>
            <person name="Le Roux F."/>
        </authorList>
    </citation>
    <scope>NUCLEOTIDE SEQUENCE [LARGE SCALE GENOMIC DNA]</scope>
    <source>
        <strain evidence="2 3">SOn1</strain>
    </source>
</reference>
<gene>
    <name evidence="2" type="ORF">VIBNISOn1_450022</name>
</gene>
<dbReference type="PANTHER" id="PTHR18964">
    <property type="entry name" value="ROK (REPRESSOR, ORF, KINASE) FAMILY"/>
    <property type="match status" value="1"/>
</dbReference>
<dbReference type="InterPro" id="IPR000600">
    <property type="entry name" value="ROK"/>
</dbReference>
<comment type="caution">
    <text evidence="2">The sequence shown here is derived from an EMBL/GenBank/DDBJ whole genome shotgun (WGS) entry which is preliminary data.</text>
</comment>
<organism evidence="2 3">
    <name type="scientific">Vibrio nigripulchritudo SOn1</name>
    <dbReference type="NCBI Taxonomy" id="1238450"/>
    <lineage>
        <taxon>Bacteria</taxon>
        <taxon>Pseudomonadati</taxon>
        <taxon>Pseudomonadota</taxon>
        <taxon>Gammaproteobacteria</taxon>
        <taxon>Vibrionales</taxon>
        <taxon>Vibrionaceae</taxon>
        <taxon>Vibrio</taxon>
    </lineage>
</organism>
<accession>A0AAV2VTP1</accession>
<dbReference type="Pfam" id="PF00480">
    <property type="entry name" value="ROK"/>
    <property type="match status" value="1"/>
</dbReference>
<comment type="similarity">
    <text evidence="1">Belongs to the ROK (NagC/XylR) family.</text>
</comment>
<dbReference type="SUPFAM" id="SSF53067">
    <property type="entry name" value="Actin-like ATPase domain"/>
    <property type="match status" value="1"/>
</dbReference>
<keyword evidence="2" id="KW-0808">Transferase</keyword>
<evidence type="ECO:0000313" key="2">
    <source>
        <dbReference type="EMBL" id="CCO48059.1"/>
    </source>
</evidence>
<dbReference type="Proteomes" id="UP000018211">
    <property type="component" value="Unassembled WGS sequence"/>
</dbReference>
<evidence type="ECO:0000256" key="1">
    <source>
        <dbReference type="ARBA" id="ARBA00006479"/>
    </source>
</evidence>
<protein>
    <submittedName>
        <fullName evidence="2">Transcriptional regulator/sugar kinase</fullName>
    </submittedName>
</protein>
<dbReference type="InterPro" id="IPR043129">
    <property type="entry name" value="ATPase_NBD"/>
</dbReference>